<dbReference type="PANTHER" id="PTHR34319">
    <property type="entry name" value="MAJOR EXPORTED PROTEIN"/>
    <property type="match status" value="1"/>
</dbReference>
<dbReference type="InterPro" id="IPR008514">
    <property type="entry name" value="T6SS_Hcp"/>
</dbReference>
<accession>A0ABS5JCS2</accession>
<dbReference type="SUPFAM" id="SSF141452">
    <property type="entry name" value="Hcp1-like"/>
    <property type="match status" value="1"/>
</dbReference>
<organism evidence="1 2">
    <name type="scientific">Nissabacter archeti</name>
    <dbReference type="NCBI Taxonomy" id="1917880"/>
    <lineage>
        <taxon>Bacteria</taxon>
        <taxon>Pseudomonadati</taxon>
        <taxon>Pseudomonadota</taxon>
        <taxon>Gammaproteobacteria</taxon>
        <taxon>Enterobacterales</taxon>
        <taxon>Yersiniaceae</taxon>
        <taxon>Nissabacter</taxon>
    </lineage>
</organism>
<comment type="caution">
    <text evidence="1">The sequence shown here is derived from an EMBL/GenBank/DDBJ whole genome shotgun (WGS) entry which is preliminary data.</text>
</comment>
<dbReference type="Pfam" id="PF05638">
    <property type="entry name" value="T6SS_HCP"/>
    <property type="match status" value="1"/>
</dbReference>
<reference evidence="2" key="2">
    <citation type="submission" date="2023-07" db="EMBL/GenBank/DDBJ databases">
        <title>Genome-inferred correspondence between phylogeny and metabolic traits in the wild Drosophila gut microbiome.</title>
        <authorList>
            <person name="Bueno E."/>
            <person name="Blow F."/>
            <person name="Douglas A.E."/>
        </authorList>
    </citation>
    <scope>NUCLEOTIDE SEQUENCE [LARGE SCALE GENOMIC DNA]</scope>
    <source>
        <strain evidence="2">JGM97</strain>
    </source>
</reference>
<evidence type="ECO:0000313" key="2">
    <source>
        <dbReference type="Proteomes" id="UP000680634"/>
    </source>
</evidence>
<sequence>MAIPVYLWLKDDGGADIHGLVDVRGRENSIEVLDIEHCIELPTDFHSGKIVVNHRHEPVSFTKELDYASPYLYQALTTGRMLRSAEFRYYRINDAGQEENYFTVLLKNAYVTGLHAMMYDIKSDYGERCNHLEGVELHYEKISWHYRDGNLIHSDSWDTRRTA</sequence>
<keyword evidence="2" id="KW-1185">Reference proteome</keyword>
<dbReference type="NCBIfam" id="TIGR03344">
    <property type="entry name" value="VI_effect_Hcp1"/>
    <property type="match status" value="1"/>
</dbReference>
<gene>
    <name evidence="1" type="primary">hcp</name>
    <name evidence="1" type="ORF">JK232_01990</name>
</gene>
<dbReference type="InterPro" id="IPR052947">
    <property type="entry name" value="T6SS_Hcp1_domain"/>
</dbReference>
<dbReference type="Gene3D" id="2.30.110.20">
    <property type="entry name" value="Hcp1-like"/>
    <property type="match status" value="1"/>
</dbReference>
<dbReference type="EMBL" id="JAERKB010000001">
    <property type="protein sequence ID" value="MBS0967654.1"/>
    <property type="molecule type" value="Genomic_DNA"/>
</dbReference>
<reference evidence="1 2" key="1">
    <citation type="submission" date="2020-12" db="EMBL/GenBank/DDBJ databases">
        <authorList>
            <person name="Mcmullen J.G."/>
        </authorList>
    </citation>
    <scope>NUCLEOTIDE SEQUENCE [LARGE SCALE GENOMIC DNA]</scope>
    <source>
        <strain evidence="1 2">JGM97</strain>
    </source>
</reference>
<dbReference type="PANTHER" id="PTHR34319:SF6">
    <property type="entry name" value="MAJOR EXPORTED PROTEIN"/>
    <property type="match status" value="1"/>
</dbReference>
<dbReference type="Proteomes" id="UP000680634">
    <property type="component" value="Unassembled WGS sequence"/>
</dbReference>
<proteinExistence type="predicted"/>
<name>A0ABS5JCS2_9GAMM</name>
<protein>
    <submittedName>
        <fullName evidence="1">Type VI secretion system tube protein Hcp</fullName>
    </submittedName>
</protein>
<dbReference type="RefSeq" id="WP_212588699.1">
    <property type="nucleotide sequence ID" value="NZ_JAERKB010000001.1"/>
</dbReference>
<dbReference type="InterPro" id="IPR036624">
    <property type="entry name" value="Hcp1-lik_sf"/>
</dbReference>
<evidence type="ECO:0000313" key="1">
    <source>
        <dbReference type="EMBL" id="MBS0967654.1"/>
    </source>
</evidence>